<dbReference type="EMBL" id="JANPWB010000009">
    <property type="protein sequence ID" value="KAJ1153160.1"/>
    <property type="molecule type" value="Genomic_DNA"/>
</dbReference>
<feature type="compositionally biased region" description="Polar residues" evidence="1">
    <location>
        <begin position="105"/>
        <end position="119"/>
    </location>
</feature>
<organism evidence="2 3">
    <name type="scientific">Pleurodeles waltl</name>
    <name type="common">Iberian ribbed newt</name>
    <dbReference type="NCBI Taxonomy" id="8319"/>
    <lineage>
        <taxon>Eukaryota</taxon>
        <taxon>Metazoa</taxon>
        <taxon>Chordata</taxon>
        <taxon>Craniata</taxon>
        <taxon>Vertebrata</taxon>
        <taxon>Euteleostomi</taxon>
        <taxon>Amphibia</taxon>
        <taxon>Batrachia</taxon>
        <taxon>Caudata</taxon>
        <taxon>Salamandroidea</taxon>
        <taxon>Salamandridae</taxon>
        <taxon>Pleurodelinae</taxon>
        <taxon>Pleurodeles</taxon>
    </lineage>
</organism>
<feature type="region of interest" description="Disordered" evidence="1">
    <location>
        <begin position="73"/>
        <end position="127"/>
    </location>
</feature>
<name>A0AAV7RNV1_PLEWA</name>
<keyword evidence="3" id="KW-1185">Reference proteome</keyword>
<evidence type="ECO:0000256" key="1">
    <source>
        <dbReference type="SAM" id="MobiDB-lite"/>
    </source>
</evidence>
<dbReference type="Proteomes" id="UP001066276">
    <property type="component" value="Chromosome 5"/>
</dbReference>
<comment type="caution">
    <text evidence="2">The sequence shown here is derived from an EMBL/GenBank/DDBJ whole genome shotgun (WGS) entry which is preliminary data.</text>
</comment>
<proteinExistence type="predicted"/>
<dbReference type="AlphaFoldDB" id="A0AAV7RNV1"/>
<gene>
    <name evidence="2" type="ORF">NDU88_005922</name>
</gene>
<reference evidence="2" key="1">
    <citation type="journal article" date="2022" name="bioRxiv">
        <title>Sequencing and chromosome-scale assembly of the giantPleurodeles waltlgenome.</title>
        <authorList>
            <person name="Brown T."/>
            <person name="Elewa A."/>
            <person name="Iarovenko S."/>
            <person name="Subramanian E."/>
            <person name="Araus A.J."/>
            <person name="Petzold A."/>
            <person name="Susuki M."/>
            <person name="Suzuki K.-i.T."/>
            <person name="Hayashi T."/>
            <person name="Toyoda A."/>
            <person name="Oliveira C."/>
            <person name="Osipova E."/>
            <person name="Leigh N.D."/>
            <person name="Simon A."/>
            <person name="Yun M.H."/>
        </authorList>
    </citation>
    <scope>NUCLEOTIDE SEQUENCE</scope>
    <source>
        <strain evidence="2">20211129_DDA</strain>
        <tissue evidence="2">Liver</tissue>
    </source>
</reference>
<accession>A0AAV7RNV1</accession>
<evidence type="ECO:0000313" key="2">
    <source>
        <dbReference type="EMBL" id="KAJ1153160.1"/>
    </source>
</evidence>
<protein>
    <submittedName>
        <fullName evidence="2">Uncharacterized protein</fullName>
    </submittedName>
</protein>
<evidence type="ECO:0000313" key="3">
    <source>
        <dbReference type="Proteomes" id="UP001066276"/>
    </source>
</evidence>
<sequence length="165" mass="18204">MQRACSTDRCRRFTALWRPLQGLRPCGQAAEGAPGRIERRACSRAALFLFSIECDPHCFLGAVFGVLSVLEAPKPIRTPPSSWARQNPDPWGARKDKRHPALGSKENSNPHTKGPQQRISDTEKDARNSVPTMFASMMRTKQMPPEKVVLDLQSSVPGVNGGQVL</sequence>